<feature type="compositionally biased region" description="Gly residues" evidence="1">
    <location>
        <begin position="70"/>
        <end position="79"/>
    </location>
</feature>
<reference evidence="2" key="1">
    <citation type="submission" date="2020-05" db="EMBL/GenBank/DDBJ databases">
        <authorList>
            <person name="Chiriac C."/>
            <person name="Salcher M."/>
            <person name="Ghai R."/>
            <person name="Kavagutti S V."/>
        </authorList>
    </citation>
    <scope>NUCLEOTIDE SEQUENCE</scope>
</reference>
<proteinExistence type="predicted"/>
<feature type="compositionally biased region" description="Gly residues" evidence="1">
    <location>
        <begin position="37"/>
        <end position="46"/>
    </location>
</feature>
<sequence length="242" mass="23998">MGSGSQQGGGGGYGGSQMGGMPGGGIASMMGGMSPGMGGGMFGGQQGQPSMGTYFGGQGPQGNGRRFDFEGGGTGMGPQRGQFGPPGGGFMGGQGGPYGQPGGGMFGGQGQQRGQGQQGGYPSGFNPGLTEPGMTFGDSKPYMGGGQQQAFDQMRQSNFLAPRGPQGPYETPQPMPQMGGGQFGGGMGATMTGYPGQTGTQTAGLANIFQQFQQGQGGYGQKPGGSQNKPGNEAFRAMMGIM</sequence>
<gene>
    <name evidence="2" type="ORF">UFOVP1202_59</name>
</gene>
<name>A0A6J5RAE1_9CAUD</name>
<protein>
    <submittedName>
        <fullName evidence="2">Uncharacterized protein</fullName>
    </submittedName>
</protein>
<feature type="region of interest" description="Disordered" evidence="1">
    <location>
        <begin position="37"/>
        <end position="79"/>
    </location>
</feature>
<evidence type="ECO:0000313" key="2">
    <source>
        <dbReference type="EMBL" id="CAB4190491.1"/>
    </source>
</evidence>
<evidence type="ECO:0000256" key="1">
    <source>
        <dbReference type="SAM" id="MobiDB-lite"/>
    </source>
</evidence>
<accession>A0A6J5RAE1</accession>
<dbReference type="EMBL" id="LR797147">
    <property type="protein sequence ID" value="CAB4190491.1"/>
    <property type="molecule type" value="Genomic_DNA"/>
</dbReference>
<organism evidence="2">
    <name type="scientific">uncultured Caudovirales phage</name>
    <dbReference type="NCBI Taxonomy" id="2100421"/>
    <lineage>
        <taxon>Viruses</taxon>
        <taxon>Duplodnaviria</taxon>
        <taxon>Heunggongvirae</taxon>
        <taxon>Uroviricota</taxon>
        <taxon>Caudoviricetes</taxon>
        <taxon>Peduoviridae</taxon>
        <taxon>Maltschvirus</taxon>
        <taxon>Maltschvirus maltsch</taxon>
    </lineage>
</organism>